<proteinExistence type="predicted"/>
<feature type="region of interest" description="Disordered" evidence="1">
    <location>
        <begin position="1102"/>
        <end position="1121"/>
    </location>
</feature>
<dbReference type="EMBL" id="CANHGI010000004">
    <property type="protein sequence ID" value="CAI5446901.1"/>
    <property type="molecule type" value="Genomic_DNA"/>
</dbReference>
<dbReference type="AlphaFoldDB" id="A0A9P1IMR8"/>
<keyword evidence="3" id="KW-1185">Reference proteome</keyword>
<gene>
    <name evidence="2" type="ORF">CAMP_LOCUS9538</name>
</gene>
<evidence type="ECO:0000313" key="3">
    <source>
        <dbReference type="Proteomes" id="UP001152747"/>
    </source>
</evidence>
<feature type="region of interest" description="Disordered" evidence="1">
    <location>
        <begin position="1039"/>
        <end position="1064"/>
    </location>
</feature>
<accession>A0A9P1IMR8</accession>
<feature type="compositionally biased region" description="Low complexity" evidence="1">
    <location>
        <begin position="1045"/>
        <end position="1058"/>
    </location>
</feature>
<protein>
    <recommendedName>
        <fullName evidence="4">Condensin complex subunit 2</fullName>
    </recommendedName>
</protein>
<feature type="compositionally biased region" description="Acidic residues" evidence="1">
    <location>
        <begin position="1249"/>
        <end position="1258"/>
    </location>
</feature>
<feature type="region of interest" description="Disordered" evidence="1">
    <location>
        <begin position="180"/>
        <end position="213"/>
    </location>
</feature>
<feature type="region of interest" description="Disordered" evidence="1">
    <location>
        <begin position="1217"/>
        <end position="1258"/>
    </location>
</feature>
<feature type="compositionally biased region" description="Basic and acidic residues" evidence="1">
    <location>
        <begin position="19"/>
        <end position="28"/>
    </location>
</feature>
<dbReference type="OrthoDB" id="5790951at2759"/>
<comment type="caution">
    <text evidence="2">The sequence shown here is derived from an EMBL/GenBank/DDBJ whole genome shotgun (WGS) entry which is preliminary data.</text>
</comment>
<dbReference type="Proteomes" id="UP001152747">
    <property type="component" value="Unassembled WGS sequence"/>
</dbReference>
<evidence type="ECO:0008006" key="4">
    <source>
        <dbReference type="Google" id="ProtNLM"/>
    </source>
</evidence>
<feature type="compositionally biased region" description="Polar residues" evidence="1">
    <location>
        <begin position="1"/>
        <end position="11"/>
    </location>
</feature>
<name>A0A9P1IMR8_9PELO</name>
<reference evidence="2" key="1">
    <citation type="submission" date="2022-11" db="EMBL/GenBank/DDBJ databases">
        <authorList>
            <person name="Kikuchi T."/>
        </authorList>
    </citation>
    <scope>NUCLEOTIDE SEQUENCE</scope>
    <source>
        <strain evidence="2">PS1010</strain>
    </source>
</reference>
<evidence type="ECO:0000256" key="1">
    <source>
        <dbReference type="SAM" id="MobiDB-lite"/>
    </source>
</evidence>
<sequence>MSEPSTSTNFISGRKRRPQAIEKPAEETDFRETIKADAEKRNAAKLKTLTETDKNMQNHILKFLQEMEGNRKKVSNTNCFETKTPLDYFNVEELVSSNVKMQDMAIVLDSTQQIYGYRVDRLLTDCRGAEIAMSKGEIVAEDMEIAGDQNDGKSRRKPKNPENGMAAMEEALKNIHDGADSDEQENEQEDEELDENEGDFGDLDEDVDDWDDETGDFEKKIENLVKSRVAKMEQVVFNNSSSYCSAADTRNIEIQNTDIDWLKSNPYYQKAMIGSADDVTSSFHSLLSNGIYSNDGRVFKLHPRVKDTLGDRPILAANVDESVVRNMRKIISNAMLAQPYELPHNLMLEVENRPRTGQYKFVKSSKLKAQEGAGTVPFLSARPSIDSAALRDDLTVMIPGPGYGPSGPFSASSLAPPDQTLFGAAPASPELDSMATVASEGGVTAGLPRGNSNAESGALGVEFQVIPFSDILMDNEVDIPDPIFGAEFKTEGLEAILDIKSSLVDEEDGDETKKVWKRGFLAEEWDDNTSDSTRDCQAVMKAGIDSYVKALDYMVNSDVVKMIFNRETISKLEDEIRNDDGNLAQNSTARRYPNIPDRYFLLKPSESYQKLYPQDRKDHFVRIDEDGEAIPIATGEIGEEEPDDVDDFGGDYGGDMDQNLVFNESLVGGGAENSDLPQNFGAGEEDNVAEAFFGAENEGPETTPATVENTALAAEEIPDMMANLITEQQAEIRPEMEAEIQNLGKDDNAHWKAPAVVATESASALNQQRKRKDRKIRKKVTIDDFSHYFEPTSQADTVEKIGEFACKQVRNPSQLQLTEAQVFMAEISRESKPYIAFEFESLSRSGLMFRKKYGKLRFERVPQRRAKEDDIFIEETTGGNQESDFLDWFLTFSGFRCLELDCDTTNPINAPDNDDQIHCDDDNYFDDREEYQDLEYLRQEAMQKMSESTSQKFLNVARETDNMRLLYNKLNRRENDGILENDDDEDREDFFGQKNAMRAKNLDANKHKKCIADILNSNVLTLPNIEYMLEKLSDGTLSATGEFRPTTPQPSTSASPGTLADTAMSPPELESVFKLRTPQKCDMEVDQIIKAFSEVPDYNAAEAARKSPKKQQVSEIDPANPPVQKVTVSGVKTFLSLCMCAPPRIGDSINPAALLSFALHLCNENALQLVQDRSNRDWMCDILFLNKGQKVPNFIEIGENAENADQDLWENCHDPCASMAQTPPEPSKNATTAKNFRKKGAPVPKMSQIEEEMEQDEE</sequence>
<organism evidence="2 3">
    <name type="scientific">Caenorhabditis angaria</name>
    <dbReference type="NCBI Taxonomy" id="860376"/>
    <lineage>
        <taxon>Eukaryota</taxon>
        <taxon>Metazoa</taxon>
        <taxon>Ecdysozoa</taxon>
        <taxon>Nematoda</taxon>
        <taxon>Chromadorea</taxon>
        <taxon>Rhabditida</taxon>
        <taxon>Rhabditina</taxon>
        <taxon>Rhabditomorpha</taxon>
        <taxon>Rhabditoidea</taxon>
        <taxon>Rhabditidae</taxon>
        <taxon>Peloderinae</taxon>
        <taxon>Caenorhabditis</taxon>
    </lineage>
</organism>
<feature type="region of interest" description="Disordered" evidence="1">
    <location>
        <begin position="1"/>
        <end position="28"/>
    </location>
</feature>
<evidence type="ECO:0000313" key="2">
    <source>
        <dbReference type="EMBL" id="CAI5446901.1"/>
    </source>
</evidence>
<feature type="region of interest" description="Disordered" evidence="1">
    <location>
        <begin position="142"/>
        <end position="162"/>
    </location>
</feature>